<dbReference type="Gene3D" id="1.25.40.10">
    <property type="entry name" value="Tetratricopeptide repeat domain"/>
    <property type="match status" value="1"/>
</dbReference>
<reference evidence="1 2" key="1">
    <citation type="submission" date="2016-08" db="EMBL/GenBank/DDBJ databases">
        <authorList>
            <person name="Seilhamer J.J."/>
        </authorList>
    </citation>
    <scope>NUCLEOTIDE SEQUENCE [LARGE SCALE GENOMIC DNA]</scope>
    <source>
        <strain evidence="1 2">A37T2</strain>
    </source>
</reference>
<proteinExistence type="predicted"/>
<dbReference type="SUPFAM" id="SSF48452">
    <property type="entry name" value="TPR-like"/>
    <property type="match status" value="1"/>
</dbReference>
<dbReference type="EMBL" id="FMAR01000015">
    <property type="protein sequence ID" value="SCC56217.1"/>
    <property type="molecule type" value="Genomic_DNA"/>
</dbReference>
<sequence length="498" mass="56346">MERIGLYTTPGNKEAIHQIITQEYRLEELVHLQTTEASTANIVVEDQHIFTAPQWHPDKLPVLFPPQLPFNNKTLLGLIFFQLGNFEKSAFYFSGYPQWLPIVELGYALQNGMAIPEEDVLHIAGAGNDAHTALHNAALALHYVSPDAPFDTIRKAYEKAIQSTVLSDRLACTAKQYATFLNDNLLFSQASQVLAPFVGNTALSPEAAIAMKYLACHSEMKQLTSPYDDALLTALKNDLWECLQYYEAHHRQVDAAFVLTDASYIATISNSYSEALGYIQRAINIFNQEELPVLMAQAQFQQAKLLYTWGQHGHPQFYRQAMKACQDALKVFTRDEAPSIFADIHHQLGVIYSEIPDELKKKSVWAAVSVSSFNEALQYYTKKDFPYEYGMICNNQGNAYTKYPAAIRTDNFDKALAWYREALDVRHAGIHPSERAITLLNYLEAAWHLNSEKDFDEDLFNDMLQKAQEVKGLPVSEELKSTAAVHLSQLNLIMNYEL</sequence>
<evidence type="ECO:0008006" key="3">
    <source>
        <dbReference type="Google" id="ProtNLM"/>
    </source>
</evidence>
<dbReference type="AlphaFoldDB" id="A0A1C4FJP9"/>
<dbReference type="RefSeq" id="WP_089714470.1">
    <property type="nucleotide sequence ID" value="NZ_FMAR01000015.1"/>
</dbReference>
<gene>
    <name evidence="1" type="ORF">GA0116948_1158</name>
</gene>
<keyword evidence="2" id="KW-1185">Reference proteome</keyword>
<protein>
    <recommendedName>
        <fullName evidence="3">Tetratricopeptide repeat-containing protein</fullName>
    </recommendedName>
</protein>
<accession>A0A1C4FJP9</accession>
<dbReference type="OrthoDB" id="1393167at2"/>
<name>A0A1C4FJP9_9BACT</name>
<organism evidence="1 2">
    <name type="scientific">Chitinophaga costaii</name>
    <dbReference type="NCBI Taxonomy" id="1335309"/>
    <lineage>
        <taxon>Bacteria</taxon>
        <taxon>Pseudomonadati</taxon>
        <taxon>Bacteroidota</taxon>
        <taxon>Chitinophagia</taxon>
        <taxon>Chitinophagales</taxon>
        <taxon>Chitinophagaceae</taxon>
        <taxon>Chitinophaga</taxon>
    </lineage>
</organism>
<evidence type="ECO:0000313" key="2">
    <source>
        <dbReference type="Proteomes" id="UP000242818"/>
    </source>
</evidence>
<dbReference type="STRING" id="1335309.GA0116948_1158"/>
<dbReference type="InterPro" id="IPR011990">
    <property type="entry name" value="TPR-like_helical_dom_sf"/>
</dbReference>
<evidence type="ECO:0000313" key="1">
    <source>
        <dbReference type="EMBL" id="SCC56217.1"/>
    </source>
</evidence>
<dbReference type="Proteomes" id="UP000242818">
    <property type="component" value="Unassembled WGS sequence"/>
</dbReference>